<reference evidence="3" key="1">
    <citation type="submission" date="2018-11" db="EMBL/GenBank/DDBJ databases">
        <authorList>
            <consortium name="Genoscope - CEA"/>
            <person name="William W."/>
        </authorList>
    </citation>
    <scope>NUCLEOTIDE SEQUENCE</scope>
</reference>
<proteinExistence type="predicted"/>
<dbReference type="Gramene" id="A10p00580.2_BraZ1">
    <property type="protein sequence ID" value="A10p00580.2_BraZ1.CDS"/>
    <property type="gene ID" value="A10g00580.2_BraZ1"/>
</dbReference>
<evidence type="ECO:0000313" key="3">
    <source>
        <dbReference type="EMBL" id="VDD16622.1"/>
    </source>
</evidence>
<feature type="signal peptide" evidence="1">
    <location>
        <begin position="1"/>
        <end position="32"/>
    </location>
</feature>
<feature type="chain" id="PRO_5039802777" description="PUM-HD domain-containing protein" evidence="1">
    <location>
        <begin position="33"/>
        <end position="95"/>
    </location>
</feature>
<keyword evidence="1" id="KW-0732">Signal</keyword>
<protein>
    <recommendedName>
        <fullName evidence="4">PUM-HD domain-containing protein</fullName>
    </recommendedName>
</protein>
<dbReference type="EMBL" id="LR031577">
    <property type="protein sequence ID" value="VDD16622.1"/>
    <property type="molecule type" value="Genomic_DNA"/>
</dbReference>
<dbReference type="SMR" id="A0A3P6D7V4"/>
<sequence length="95" mass="10637">MFLRCKNMGVPHLLLRLLLSSTLVRLAKDVYGIQILRKTLETAKLHRNDLFGDLVENLDPFLYRLHGSSLGNNIAAIIDPSIETVKDHIVSKGNA</sequence>
<dbReference type="Proteomes" id="UP000694005">
    <property type="component" value="Chromosome A10"/>
</dbReference>
<evidence type="ECO:0000313" key="2">
    <source>
        <dbReference type="EMBL" id="CAG7908812.1"/>
    </source>
</evidence>
<accession>A0A3P6D7V4</accession>
<name>A0A3P6D7V4_BRACM</name>
<dbReference type="EMBL" id="LS974626">
    <property type="protein sequence ID" value="CAG7908812.1"/>
    <property type="molecule type" value="Genomic_DNA"/>
</dbReference>
<organism evidence="3">
    <name type="scientific">Brassica campestris</name>
    <name type="common">Field mustard</name>
    <dbReference type="NCBI Taxonomy" id="3711"/>
    <lineage>
        <taxon>Eukaryota</taxon>
        <taxon>Viridiplantae</taxon>
        <taxon>Streptophyta</taxon>
        <taxon>Embryophyta</taxon>
        <taxon>Tracheophyta</taxon>
        <taxon>Spermatophyta</taxon>
        <taxon>Magnoliopsida</taxon>
        <taxon>eudicotyledons</taxon>
        <taxon>Gunneridae</taxon>
        <taxon>Pentapetalae</taxon>
        <taxon>rosids</taxon>
        <taxon>malvids</taxon>
        <taxon>Brassicales</taxon>
        <taxon>Brassicaceae</taxon>
        <taxon>Brassiceae</taxon>
        <taxon>Brassica</taxon>
    </lineage>
</organism>
<dbReference type="AlphaFoldDB" id="A0A3P6D7V4"/>
<evidence type="ECO:0000256" key="1">
    <source>
        <dbReference type="SAM" id="SignalP"/>
    </source>
</evidence>
<gene>
    <name evidence="3" type="ORF">BRAA10T42335Z</name>
    <name evidence="2" type="ORF">BRAPAZ1V2_A10P00580.2</name>
</gene>
<evidence type="ECO:0008006" key="4">
    <source>
        <dbReference type="Google" id="ProtNLM"/>
    </source>
</evidence>